<evidence type="ECO:0000313" key="1">
    <source>
        <dbReference type="EMBL" id="ADY00737.1"/>
    </source>
</evidence>
<name>F0QUS6_VULM7</name>
<dbReference type="GeneID" id="10288178"/>
<keyword evidence="2" id="KW-1185">Reference proteome</keyword>
<organism evidence="1 2">
    <name type="scientific">Vulcanisaeta moutnovskia (strain 768-28)</name>
    <dbReference type="NCBI Taxonomy" id="985053"/>
    <lineage>
        <taxon>Archaea</taxon>
        <taxon>Thermoproteota</taxon>
        <taxon>Thermoprotei</taxon>
        <taxon>Thermoproteales</taxon>
        <taxon>Thermoproteaceae</taxon>
        <taxon>Vulcanisaeta</taxon>
    </lineage>
</organism>
<reference evidence="1 2" key="1">
    <citation type="journal article" date="2011" name="J. Bacteriol.">
        <title>Complete genome sequence of 'Vulcanisaeta moutnovskia' strain 768-28, a novel member of the hyperthermophilic crenarchaeal genus vulcanisaeta.</title>
        <authorList>
            <person name="Gumerov V.M."/>
            <person name="Mardanov A.V."/>
            <person name="Beletsky A.V."/>
            <person name="Prokofeva M.I."/>
            <person name="Bonch-Osmolovskaya E.A."/>
            <person name="Ravin N.V."/>
            <person name="Skryabin K.G."/>
        </authorList>
    </citation>
    <scope>NUCLEOTIDE SEQUENCE [LARGE SCALE GENOMIC DNA]</scope>
    <source>
        <strain evidence="1 2">768-28</strain>
    </source>
</reference>
<proteinExistence type="predicted"/>
<dbReference type="RefSeq" id="WP_013603900.1">
    <property type="nucleotide sequence ID" value="NC_015151.1"/>
</dbReference>
<gene>
    <name evidence="1" type="ordered locus">VMUT_0526</name>
</gene>
<evidence type="ECO:0000313" key="2">
    <source>
        <dbReference type="Proteomes" id="UP000007485"/>
    </source>
</evidence>
<protein>
    <submittedName>
        <fullName evidence="1">Uncharacterized protein</fullName>
    </submittedName>
</protein>
<accession>F0QUS6</accession>
<dbReference type="HOGENOM" id="CLU_1860804_0_0_2"/>
<dbReference type="KEGG" id="vmo:VMUT_0526"/>
<dbReference type="eggNOG" id="arCOG10867">
    <property type="taxonomic scope" value="Archaea"/>
</dbReference>
<dbReference type="AlphaFoldDB" id="F0QUS6"/>
<dbReference type="EMBL" id="CP002529">
    <property type="protein sequence ID" value="ADY00737.1"/>
    <property type="molecule type" value="Genomic_DNA"/>
</dbReference>
<sequence>MIEDWGKLLDAEKLRQLLALVNMNVKPLDRSLVDEVDVKLIVYVDNSGYVKLRTVRMDYGGAMSILERLKRTSYNGAELTKWSGRCMAYMSMNEIEKYQDLVVEICKVLKRMCRKAMSKGRTRRMITITSVMTNLNC</sequence>
<dbReference type="Proteomes" id="UP000007485">
    <property type="component" value="Chromosome"/>
</dbReference>